<dbReference type="Pfam" id="PF17764">
    <property type="entry name" value="PriA_3primeBD"/>
    <property type="match status" value="1"/>
</dbReference>
<evidence type="ECO:0000256" key="1">
    <source>
        <dbReference type="ARBA" id="ARBA00022515"/>
    </source>
</evidence>
<dbReference type="CDD" id="cd18804">
    <property type="entry name" value="SF2_C_priA"/>
    <property type="match status" value="1"/>
</dbReference>
<dbReference type="InterPro" id="IPR014001">
    <property type="entry name" value="Helicase_ATP-bd"/>
</dbReference>
<keyword evidence="4 12" id="KW-0547">Nucleotide-binding</keyword>
<comment type="similarity">
    <text evidence="12">Belongs to the helicase family. PriA subfamily.</text>
</comment>
<organism evidence="16 17">
    <name type="scientific">Levilinea saccharolytica</name>
    <dbReference type="NCBI Taxonomy" id="229921"/>
    <lineage>
        <taxon>Bacteria</taxon>
        <taxon>Bacillati</taxon>
        <taxon>Chloroflexota</taxon>
        <taxon>Anaerolineae</taxon>
        <taxon>Anaerolineales</taxon>
        <taxon>Anaerolineaceae</taxon>
        <taxon>Levilinea</taxon>
    </lineage>
</organism>
<feature type="binding site" evidence="12">
    <location>
        <position position="575"/>
    </location>
    <ligand>
        <name>Zn(2+)</name>
        <dbReference type="ChEBI" id="CHEBI:29105"/>
        <label>1</label>
    </ligand>
</feature>
<evidence type="ECO:0000259" key="15">
    <source>
        <dbReference type="PROSITE" id="PS51192"/>
    </source>
</evidence>
<keyword evidence="8 12" id="KW-0067">ATP-binding</keyword>
<accession>A0A0P6Y6A8</accession>
<keyword evidence="3 12" id="KW-0479">Metal-binding</keyword>
<evidence type="ECO:0000256" key="9">
    <source>
        <dbReference type="ARBA" id="ARBA00023125"/>
    </source>
</evidence>
<dbReference type="Pfam" id="PF18074">
    <property type="entry name" value="PriA_C"/>
    <property type="match status" value="1"/>
</dbReference>
<dbReference type="InterPro" id="IPR011545">
    <property type="entry name" value="DEAD/DEAH_box_helicase_dom"/>
</dbReference>
<dbReference type="InterPro" id="IPR001650">
    <property type="entry name" value="Helicase_C-like"/>
</dbReference>
<dbReference type="PATRIC" id="fig|229921.5.peg.561"/>
<dbReference type="GO" id="GO:0043138">
    <property type="term" value="F:3'-5' DNA helicase activity"/>
    <property type="evidence" value="ECO:0007669"/>
    <property type="project" value="UniProtKB-EC"/>
</dbReference>
<dbReference type="PROSITE" id="PS51192">
    <property type="entry name" value="HELICASE_ATP_BIND_1"/>
    <property type="match status" value="1"/>
</dbReference>
<dbReference type="GO" id="GO:0005524">
    <property type="term" value="F:ATP binding"/>
    <property type="evidence" value="ECO:0007669"/>
    <property type="project" value="UniProtKB-UniRule"/>
</dbReference>
<evidence type="ECO:0000256" key="4">
    <source>
        <dbReference type="ARBA" id="ARBA00022741"/>
    </source>
</evidence>
<evidence type="ECO:0000256" key="7">
    <source>
        <dbReference type="ARBA" id="ARBA00022833"/>
    </source>
</evidence>
<keyword evidence="9 12" id="KW-0238">DNA-binding</keyword>
<dbReference type="OrthoDB" id="9759544at2"/>
<feature type="binding site" evidence="12">
    <location>
        <position position="578"/>
    </location>
    <ligand>
        <name>Zn(2+)</name>
        <dbReference type="ChEBI" id="CHEBI:29105"/>
        <label>1</label>
    </ligand>
</feature>
<evidence type="ECO:0000256" key="11">
    <source>
        <dbReference type="ARBA" id="ARBA00048988"/>
    </source>
</evidence>
<dbReference type="GO" id="GO:0006310">
    <property type="term" value="P:DNA recombination"/>
    <property type="evidence" value="ECO:0007669"/>
    <property type="project" value="InterPro"/>
</dbReference>
<evidence type="ECO:0000259" key="14">
    <source>
        <dbReference type="PROSITE" id="PS50198"/>
    </source>
</evidence>
<protein>
    <recommendedName>
        <fullName evidence="12">Replication restart protein PriA</fullName>
    </recommendedName>
    <alternativeName>
        <fullName evidence="12">ATP-dependent DNA helicase PriA</fullName>
        <ecNumber evidence="12">5.6.2.4</ecNumber>
    </alternativeName>
    <alternativeName>
        <fullName evidence="12">DNA 3'-5' helicase PriA</fullName>
    </alternativeName>
</protein>
<dbReference type="Gene3D" id="3.40.50.300">
    <property type="entry name" value="P-loop containing nucleotide triphosphate hydrolases"/>
    <property type="match status" value="2"/>
</dbReference>
<dbReference type="InterPro" id="IPR027417">
    <property type="entry name" value="P-loop_NTPase"/>
</dbReference>
<dbReference type="GO" id="GO:1990077">
    <property type="term" value="C:primosome complex"/>
    <property type="evidence" value="ECO:0007669"/>
    <property type="project" value="UniProtKB-UniRule"/>
</dbReference>
<keyword evidence="17" id="KW-1185">Reference proteome</keyword>
<feature type="binding site" evidence="12">
    <location>
        <position position="562"/>
    </location>
    <ligand>
        <name>Zn(2+)</name>
        <dbReference type="ChEBI" id="CHEBI:29105"/>
        <label>2</label>
    </ligand>
</feature>
<evidence type="ECO:0000313" key="16">
    <source>
        <dbReference type="EMBL" id="KPL80961.1"/>
    </source>
</evidence>
<dbReference type="PROSITE" id="PS50198">
    <property type="entry name" value="PPIC_PPIASE_2"/>
    <property type="match status" value="1"/>
</dbReference>
<dbReference type="GO" id="GO:0003755">
    <property type="term" value="F:peptidyl-prolyl cis-trans isomerase activity"/>
    <property type="evidence" value="ECO:0007669"/>
    <property type="project" value="UniProtKB-KW"/>
</dbReference>
<dbReference type="InterPro" id="IPR041222">
    <property type="entry name" value="PriA_3primeBD"/>
</dbReference>
<dbReference type="STRING" id="229921.ADN01_10785"/>
<evidence type="ECO:0000256" key="5">
    <source>
        <dbReference type="ARBA" id="ARBA00022801"/>
    </source>
</evidence>
<dbReference type="NCBIfam" id="TIGR00595">
    <property type="entry name" value="priA"/>
    <property type="match status" value="1"/>
</dbReference>
<dbReference type="InterPro" id="IPR000297">
    <property type="entry name" value="PPIase_PpiC"/>
</dbReference>
<keyword evidence="1 12" id="KW-0639">Primosome</keyword>
<dbReference type="InterPro" id="IPR005259">
    <property type="entry name" value="PriA"/>
</dbReference>
<keyword evidence="10 12" id="KW-0413">Isomerase</keyword>
<dbReference type="GO" id="GO:0008270">
    <property type="term" value="F:zinc ion binding"/>
    <property type="evidence" value="ECO:0007669"/>
    <property type="project" value="UniProtKB-UniRule"/>
</dbReference>
<evidence type="ECO:0000256" key="8">
    <source>
        <dbReference type="ARBA" id="ARBA00022840"/>
    </source>
</evidence>
<dbReference type="Pfam" id="PF00271">
    <property type="entry name" value="Helicase_C"/>
    <property type="match status" value="1"/>
</dbReference>
<dbReference type="HAMAP" id="MF_00983">
    <property type="entry name" value="PriA"/>
    <property type="match status" value="1"/>
</dbReference>
<feature type="domain" description="Helicase ATP-binding" evidence="15">
    <location>
        <begin position="299"/>
        <end position="466"/>
    </location>
</feature>
<dbReference type="Proteomes" id="UP000050501">
    <property type="component" value="Unassembled WGS sequence"/>
</dbReference>
<dbReference type="CDD" id="cd17929">
    <property type="entry name" value="DEXHc_priA"/>
    <property type="match status" value="1"/>
</dbReference>
<comment type="cofactor">
    <cofactor evidence="12">
        <name>Zn(2+)</name>
        <dbReference type="ChEBI" id="CHEBI:29105"/>
    </cofactor>
    <text evidence="12">Binds 2 zinc ions per subunit.</text>
</comment>
<dbReference type="AlphaFoldDB" id="A0A0P6Y6A8"/>
<dbReference type="InterPro" id="IPR040498">
    <property type="entry name" value="PriA_CRR"/>
</dbReference>
<dbReference type="Gene3D" id="3.40.1440.60">
    <property type="entry name" value="PriA, 3(prime) DNA-binding domain"/>
    <property type="match status" value="1"/>
</dbReference>
<dbReference type="SMART" id="SM00490">
    <property type="entry name" value="HELICc"/>
    <property type="match status" value="1"/>
</dbReference>
<comment type="catalytic activity">
    <reaction evidence="11 12">
        <text>ATP + H2O = ADP + phosphate + H(+)</text>
        <dbReference type="Rhea" id="RHEA:13065"/>
        <dbReference type="ChEBI" id="CHEBI:15377"/>
        <dbReference type="ChEBI" id="CHEBI:15378"/>
        <dbReference type="ChEBI" id="CHEBI:30616"/>
        <dbReference type="ChEBI" id="CHEBI:43474"/>
        <dbReference type="ChEBI" id="CHEBI:456216"/>
        <dbReference type="EC" id="5.6.2.4"/>
    </reaction>
</comment>
<dbReference type="Pfam" id="PF18319">
    <property type="entry name" value="Zn_ribbon_PriA"/>
    <property type="match status" value="1"/>
</dbReference>
<evidence type="ECO:0000256" key="6">
    <source>
        <dbReference type="ARBA" id="ARBA00022806"/>
    </source>
</evidence>
<gene>
    <name evidence="12" type="primary">priA</name>
    <name evidence="16" type="ORF">ADN01_10785</name>
</gene>
<dbReference type="GO" id="GO:0006302">
    <property type="term" value="P:double-strand break repair"/>
    <property type="evidence" value="ECO:0007669"/>
    <property type="project" value="InterPro"/>
</dbReference>
<dbReference type="PANTHER" id="PTHR30580">
    <property type="entry name" value="PRIMOSOMAL PROTEIN N"/>
    <property type="match status" value="1"/>
</dbReference>
<reference evidence="16 17" key="1">
    <citation type="submission" date="2015-07" db="EMBL/GenBank/DDBJ databases">
        <title>Genome sequence of Levilinea saccharolytica DSM 16555.</title>
        <authorList>
            <person name="Hemp J."/>
            <person name="Ward L.M."/>
            <person name="Pace L.A."/>
            <person name="Fischer W.W."/>
        </authorList>
    </citation>
    <scope>NUCLEOTIDE SEQUENCE [LARGE SCALE GENOMIC DNA]</scope>
    <source>
        <strain evidence="16 17">KIBI-1</strain>
    </source>
</reference>
<dbReference type="GO" id="GO:0016887">
    <property type="term" value="F:ATP hydrolysis activity"/>
    <property type="evidence" value="ECO:0007669"/>
    <property type="project" value="RHEA"/>
</dbReference>
<dbReference type="GO" id="GO:0003677">
    <property type="term" value="F:DNA binding"/>
    <property type="evidence" value="ECO:0007669"/>
    <property type="project" value="UniProtKB-UniRule"/>
</dbReference>
<feature type="binding site" evidence="12">
    <location>
        <position position="547"/>
    </location>
    <ligand>
        <name>Zn(2+)</name>
        <dbReference type="ChEBI" id="CHEBI:29105"/>
        <label>2</label>
    </ligand>
</feature>
<dbReference type="GO" id="GO:0006270">
    <property type="term" value="P:DNA replication initiation"/>
    <property type="evidence" value="ECO:0007669"/>
    <property type="project" value="TreeGrafter"/>
</dbReference>
<comment type="subunit">
    <text evidence="12">Component of the replication restart primosome.</text>
</comment>
<feature type="binding site" evidence="12">
    <location>
        <position position="544"/>
    </location>
    <ligand>
        <name>Zn(2+)</name>
        <dbReference type="ChEBI" id="CHEBI:29105"/>
        <label>2</label>
    </ligand>
</feature>
<feature type="binding site" evidence="12">
    <location>
        <position position="535"/>
    </location>
    <ligand>
        <name>Zn(2+)</name>
        <dbReference type="ChEBI" id="CHEBI:29105"/>
        <label>1</label>
    </ligand>
</feature>
<evidence type="ECO:0000256" key="2">
    <source>
        <dbReference type="ARBA" id="ARBA00022705"/>
    </source>
</evidence>
<comment type="function">
    <text evidence="12">Initiates the restart of stalled replication forks, which reloads the replicative helicase on sites other than the origin of replication. Recognizes and binds to abandoned replication forks and remodels them to uncover a helicase loading site. Promotes assembly of the primosome at these replication forks.</text>
</comment>
<feature type="domain" description="PpiC" evidence="14">
    <location>
        <begin position="130"/>
        <end position="262"/>
    </location>
</feature>
<dbReference type="SUPFAM" id="SSF52540">
    <property type="entry name" value="P-loop containing nucleoside triphosphate hydrolases"/>
    <property type="match status" value="1"/>
</dbReference>
<evidence type="ECO:0000256" key="3">
    <source>
        <dbReference type="ARBA" id="ARBA00022723"/>
    </source>
</evidence>
<keyword evidence="5 12" id="KW-0378">Hydrolase</keyword>
<dbReference type="GO" id="GO:0006269">
    <property type="term" value="P:DNA replication, synthesis of primer"/>
    <property type="evidence" value="ECO:0007669"/>
    <property type="project" value="UniProtKB-KW"/>
</dbReference>
<feature type="binding site" evidence="12">
    <location>
        <position position="538"/>
    </location>
    <ligand>
        <name>Zn(2+)</name>
        <dbReference type="ChEBI" id="CHEBI:29105"/>
        <label>1</label>
    </ligand>
</feature>
<proteinExistence type="inferred from homology"/>
<keyword evidence="2 12" id="KW-0235">DNA replication</keyword>
<dbReference type="SMART" id="SM00487">
    <property type="entry name" value="DEXDc"/>
    <property type="match status" value="1"/>
</dbReference>
<comment type="catalytic activity">
    <reaction evidence="12">
        <text>Couples ATP hydrolysis with the unwinding of duplex DNA by translocating in the 3'-5' direction.</text>
        <dbReference type="EC" id="5.6.2.4"/>
    </reaction>
</comment>
<name>A0A0P6Y6A8_9CHLR</name>
<evidence type="ECO:0000256" key="10">
    <source>
        <dbReference type="ARBA" id="ARBA00023235"/>
    </source>
</evidence>
<dbReference type="PANTHER" id="PTHR30580:SF0">
    <property type="entry name" value="PRIMOSOMAL PROTEIN N"/>
    <property type="match status" value="1"/>
</dbReference>
<evidence type="ECO:0000256" key="12">
    <source>
        <dbReference type="HAMAP-Rule" id="MF_00983"/>
    </source>
</evidence>
<evidence type="ECO:0000313" key="17">
    <source>
        <dbReference type="Proteomes" id="UP000050501"/>
    </source>
</evidence>
<dbReference type="EC" id="5.6.2.4" evidence="12"/>
<keyword evidence="13" id="KW-0697">Rotamase</keyword>
<keyword evidence="6 12" id="KW-0347">Helicase</keyword>
<sequence length="819" mass="90279">MNPMYVRVCVLLPQMSGEYDYHLSAELEGLVRVGCLVVVPFGRRMVQAVVLSLLEKPSVAETKPVSHLVDPLPAVTAAQMALAQRMAYQYLTPLSVCIQWILPAGLSQNADTAYRLNPHPPVDDHPLSPLQERLVRHLVLHEGEQRGRQLESSFSRTGWRTAIAALVKRGRVLAQPVLPPPQARPKQARFAELAVEDEALPADGSALGRGAVGERRLAILNFLKNEGQPVQAAWLYAVSGGNLADLQRLEAQGWIHLVEKEVMRDPLEAAQAGISQPKALTAQQQAVWQPLQAALRAAAQEGRTPPPFVLHGVTGSGKTEVYLYAVAECLRLGRQAIVMVPEIALTPQTVQRFLSRFPQQVGILHSRLSVGERYDTWRRARAGQLSVIVGPRSALFAPLPDVGLIVVDECHEDSYYQAESPPYYHTVEAAQFYAQAARAVVVLGSATPDVAMLYQAQKSGWPVLALTERIHDQEDAAAPLSLPPVDIVDMRSELKHGNRSIFSQALQQALAHTLEAGEQAILYLNRRGAATYVFCRDCGHVLRCPRCDLPLTYHLGSGGLHCHTCNYRRRLPSQCPQCGSPNIRHYGSGTERVEAEVNALFPQARTLRWDAETARGKQGHQTLMEKFSAHQADILIGTQMLAKGLDLPLVTLVGVVLADVGLSFPDYRAGERAFQLLTQVAGRAGRSHLGGRVIFQTFMPEHYVIQAAAGHDYAAFYAQELARRREMGYPPFAHLARVEVRGQNAQSTERAAQQAAVQLGRWAEEAGMVELIGPSPCFFHKVNGMYRWQILLRGQNVGEVLRGKPLGEWRVQLDPPNVL</sequence>
<dbReference type="InterPro" id="IPR042115">
    <property type="entry name" value="PriA_3primeBD_sf"/>
</dbReference>
<dbReference type="InterPro" id="IPR041236">
    <property type="entry name" value="PriA_C"/>
</dbReference>
<comment type="caution">
    <text evidence="16">The sequence shown here is derived from an EMBL/GenBank/DDBJ whole genome shotgun (WGS) entry which is preliminary data.</text>
</comment>
<evidence type="ECO:0000256" key="13">
    <source>
        <dbReference type="PROSITE-ProRule" id="PRU00278"/>
    </source>
</evidence>
<keyword evidence="7 12" id="KW-0862">Zinc</keyword>
<dbReference type="EMBL" id="LGCM01000038">
    <property type="protein sequence ID" value="KPL80961.1"/>
    <property type="molecule type" value="Genomic_DNA"/>
</dbReference>
<feature type="binding site" evidence="12">
    <location>
        <position position="565"/>
    </location>
    <ligand>
        <name>Zn(2+)</name>
        <dbReference type="ChEBI" id="CHEBI:29105"/>
        <label>2</label>
    </ligand>
</feature>
<dbReference type="Pfam" id="PF00270">
    <property type="entry name" value="DEAD"/>
    <property type="match status" value="1"/>
</dbReference>
<dbReference type="FunFam" id="3.40.50.300:FF:000489">
    <property type="entry name" value="Primosome assembly protein PriA"/>
    <property type="match status" value="1"/>
</dbReference>